<dbReference type="InterPro" id="IPR011042">
    <property type="entry name" value="6-blade_b-propeller_TolB-like"/>
</dbReference>
<organism evidence="1">
    <name type="scientific">marine sediment metagenome</name>
    <dbReference type="NCBI Taxonomy" id="412755"/>
    <lineage>
        <taxon>unclassified sequences</taxon>
        <taxon>metagenomes</taxon>
        <taxon>ecological metagenomes</taxon>
    </lineage>
</organism>
<sequence>SDGTELLRVGEFGYIKSISINPTDGTCWVTNIHLRQIIKFAPDGTELLRIGGFHDSLSVSVNPADGTCWVADLYRWVVVKLASDGTELVRVTGLCRPSAISVNPGYYGSYDKIPPQITIESPVGGEVFVAALSTITISYQVTDNIDPSPVVFAYLTDLEQGTTVQVYNAQEIDPIDIGGGFWTLTVDAQDSANNMASSTTARFEVIVDTTPPVTELEIGEPQFEAFGRIVISPCTPITLTAIDPGSGDAGSGISRTEYRVYKGTIPCEYTVYSGSFTISTGIQALEYRSIDNVGNIEDEKSITLTVTHISNYTAF</sequence>
<dbReference type="EMBL" id="BARS01010240">
    <property type="protein sequence ID" value="GAF91349.1"/>
    <property type="molecule type" value="Genomic_DNA"/>
</dbReference>
<feature type="non-terminal residue" evidence="1">
    <location>
        <position position="315"/>
    </location>
</feature>
<reference evidence="1" key="1">
    <citation type="journal article" date="2014" name="Front. Microbiol.">
        <title>High frequency of phylogenetically diverse reductive dehalogenase-homologous genes in deep subseafloor sedimentary metagenomes.</title>
        <authorList>
            <person name="Kawai M."/>
            <person name="Futagami T."/>
            <person name="Toyoda A."/>
            <person name="Takaki Y."/>
            <person name="Nishi S."/>
            <person name="Hori S."/>
            <person name="Arai W."/>
            <person name="Tsubouchi T."/>
            <person name="Morono Y."/>
            <person name="Uchiyama I."/>
            <person name="Ito T."/>
            <person name="Fujiyama A."/>
            <person name="Inagaki F."/>
            <person name="Takami H."/>
        </authorList>
    </citation>
    <scope>NUCLEOTIDE SEQUENCE</scope>
    <source>
        <strain evidence="1">Expedition CK06-06</strain>
    </source>
</reference>
<evidence type="ECO:0008006" key="2">
    <source>
        <dbReference type="Google" id="ProtNLM"/>
    </source>
</evidence>
<dbReference type="InterPro" id="IPR013783">
    <property type="entry name" value="Ig-like_fold"/>
</dbReference>
<dbReference type="SUPFAM" id="SSF63825">
    <property type="entry name" value="YWTD domain"/>
    <property type="match status" value="1"/>
</dbReference>
<dbReference type="InterPro" id="IPR058094">
    <property type="entry name" value="Ig-like_OmpL47-like"/>
</dbReference>
<proteinExistence type="predicted"/>
<evidence type="ECO:0000313" key="1">
    <source>
        <dbReference type="EMBL" id="GAF91349.1"/>
    </source>
</evidence>
<accession>X0TDQ6</accession>
<dbReference type="Gene3D" id="2.60.40.10">
    <property type="entry name" value="Immunoglobulins"/>
    <property type="match status" value="1"/>
</dbReference>
<dbReference type="NCBIfam" id="NF047446">
    <property type="entry name" value="barrel_OmpL47"/>
    <property type="match status" value="1"/>
</dbReference>
<feature type="non-terminal residue" evidence="1">
    <location>
        <position position="1"/>
    </location>
</feature>
<comment type="caution">
    <text evidence="1">The sequence shown here is derived from an EMBL/GenBank/DDBJ whole genome shotgun (WGS) entry which is preliminary data.</text>
</comment>
<protein>
    <recommendedName>
        <fullName evidence="2">HYR domain-containing protein</fullName>
    </recommendedName>
</protein>
<dbReference type="AlphaFoldDB" id="X0TDQ6"/>
<name>X0TDQ6_9ZZZZ</name>
<gene>
    <name evidence="1" type="ORF">S01H1_19038</name>
</gene>
<dbReference type="Gene3D" id="2.120.10.30">
    <property type="entry name" value="TolB, C-terminal domain"/>
    <property type="match status" value="1"/>
</dbReference>